<dbReference type="STRING" id="1605367.AFM12_14675"/>
<dbReference type="AlphaFoldDB" id="A0A0N8H9H6"/>
<dbReference type="EMBL" id="LGTQ01000011">
    <property type="protein sequence ID" value="KPM47396.1"/>
    <property type="molecule type" value="Genomic_DNA"/>
</dbReference>
<evidence type="ECO:0000313" key="2">
    <source>
        <dbReference type="EMBL" id="KPM47396.1"/>
    </source>
</evidence>
<comment type="caution">
    <text evidence="2">The sequence shown here is derived from an EMBL/GenBank/DDBJ whole genome shotgun (WGS) entry which is preliminary data.</text>
</comment>
<dbReference type="Gene3D" id="2.40.50.1020">
    <property type="entry name" value="LytTr DNA-binding domain"/>
    <property type="match status" value="1"/>
</dbReference>
<proteinExistence type="predicted"/>
<evidence type="ECO:0000259" key="1">
    <source>
        <dbReference type="PROSITE" id="PS50930"/>
    </source>
</evidence>
<feature type="domain" description="HTH LytTR-type" evidence="1">
    <location>
        <begin position="1"/>
        <end position="64"/>
    </location>
</feature>
<accession>A0A0N8H9H6</accession>
<dbReference type="InterPro" id="IPR007492">
    <property type="entry name" value="LytTR_DNA-bd_dom"/>
</dbReference>
<organism evidence="2 3">
    <name type="scientific">Jiulongibacter sediminis</name>
    <dbReference type="NCBI Taxonomy" id="1605367"/>
    <lineage>
        <taxon>Bacteria</taxon>
        <taxon>Pseudomonadati</taxon>
        <taxon>Bacteroidota</taxon>
        <taxon>Cytophagia</taxon>
        <taxon>Cytophagales</taxon>
        <taxon>Leadbetterellaceae</taxon>
        <taxon>Jiulongibacter</taxon>
    </lineage>
</organism>
<keyword evidence="3" id="KW-1185">Reference proteome</keyword>
<sequence>MVATTLGILEKRLPKNFFRVNRSTVVSLKNIRPSENEDQIFGEKGGAIRISRRRKEAFKMQYQKFKQA</sequence>
<dbReference type="Proteomes" id="UP000050454">
    <property type="component" value="Unassembled WGS sequence"/>
</dbReference>
<dbReference type="PROSITE" id="PS50930">
    <property type="entry name" value="HTH_LYTTR"/>
    <property type="match status" value="1"/>
</dbReference>
<name>A0A0N8H9H6_9BACT</name>
<dbReference type="GO" id="GO:0003677">
    <property type="term" value="F:DNA binding"/>
    <property type="evidence" value="ECO:0007669"/>
    <property type="project" value="InterPro"/>
</dbReference>
<protein>
    <recommendedName>
        <fullName evidence="1">HTH LytTR-type domain-containing protein</fullName>
    </recommendedName>
</protein>
<gene>
    <name evidence="2" type="ORF">AFM12_14675</name>
</gene>
<reference evidence="2 3" key="1">
    <citation type="submission" date="2015-07" db="EMBL/GenBank/DDBJ databases">
        <title>The draft genome sequence of Leadbetterella sp. JN14-9.</title>
        <authorList>
            <person name="Liu Y."/>
            <person name="Du J."/>
            <person name="Shao Z."/>
        </authorList>
    </citation>
    <scope>NUCLEOTIDE SEQUENCE [LARGE SCALE GENOMIC DNA]</scope>
    <source>
        <strain evidence="2 3">JN14-9</strain>
    </source>
</reference>
<evidence type="ECO:0000313" key="3">
    <source>
        <dbReference type="Proteomes" id="UP000050454"/>
    </source>
</evidence>
<dbReference type="Pfam" id="PF04397">
    <property type="entry name" value="LytTR"/>
    <property type="match status" value="1"/>
</dbReference>